<dbReference type="AlphaFoldDB" id="A0A1V6NYS0"/>
<dbReference type="GO" id="GO:0046872">
    <property type="term" value="F:metal ion binding"/>
    <property type="evidence" value="ECO:0007669"/>
    <property type="project" value="UniProtKB-KW"/>
</dbReference>
<dbReference type="GO" id="GO:0004659">
    <property type="term" value="F:prenyltransferase activity"/>
    <property type="evidence" value="ECO:0007669"/>
    <property type="project" value="InterPro"/>
</dbReference>
<dbReference type="PANTHER" id="PTHR12001">
    <property type="entry name" value="GERANYLGERANYL PYROPHOSPHATE SYNTHASE"/>
    <property type="match status" value="1"/>
</dbReference>
<evidence type="ECO:0000256" key="4">
    <source>
        <dbReference type="ARBA" id="ARBA00022842"/>
    </source>
</evidence>
<dbReference type="STRING" id="60169.A0A1V6NYS0"/>
<dbReference type="Gene3D" id="1.10.600.10">
    <property type="entry name" value="Farnesyl Diphosphate Synthase"/>
    <property type="match status" value="1"/>
</dbReference>
<sequence length="91" mass="10034">MVESNTGGLFRLISCLMRSVATVNCDLDISQFATLLGRHFQIRDDYQNLQSEDDKGFCDDLDEGKLSFPVISSMQSPGFSNTTLSSVFKGS</sequence>
<dbReference type="InterPro" id="IPR033749">
    <property type="entry name" value="Polyprenyl_synt_CS"/>
</dbReference>
<dbReference type="PANTHER" id="PTHR12001:SF72">
    <property type="entry name" value="THIJ_PFPI FAMILY PROTEIN (AFU_ORTHOLOGUE AFUA_3G01210)-RELATED"/>
    <property type="match status" value="1"/>
</dbReference>
<evidence type="ECO:0000313" key="9">
    <source>
        <dbReference type="EMBL" id="OQD69888.1"/>
    </source>
</evidence>
<evidence type="ECO:0000256" key="6">
    <source>
        <dbReference type="ARBA" id="ARBA00023268"/>
    </source>
</evidence>
<organism evidence="9 10">
    <name type="scientific">Penicillium polonicum</name>
    <dbReference type="NCBI Taxonomy" id="60169"/>
    <lineage>
        <taxon>Eukaryota</taxon>
        <taxon>Fungi</taxon>
        <taxon>Dikarya</taxon>
        <taxon>Ascomycota</taxon>
        <taxon>Pezizomycotina</taxon>
        <taxon>Eurotiomycetes</taxon>
        <taxon>Eurotiomycetidae</taxon>
        <taxon>Eurotiales</taxon>
        <taxon>Aspergillaceae</taxon>
        <taxon>Penicillium</taxon>
    </lineage>
</organism>
<keyword evidence="3" id="KW-0479">Metal-binding</keyword>
<dbReference type="GO" id="GO:0043386">
    <property type="term" value="P:mycotoxin biosynthetic process"/>
    <property type="evidence" value="ECO:0007669"/>
    <property type="project" value="UniProtKB-ARBA"/>
</dbReference>
<keyword evidence="6" id="KW-0511">Multifunctional enzyme</keyword>
<dbReference type="Proteomes" id="UP000191408">
    <property type="component" value="Unassembled WGS sequence"/>
</dbReference>
<protein>
    <submittedName>
        <fullName evidence="9">Uncharacterized protein</fullName>
    </submittedName>
</protein>
<evidence type="ECO:0000256" key="8">
    <source>
        <dbReference type="ARBA" id="ARBA00038372"/>
    </source>
</evidence>
<keyword evidence="10" id="KW-1185">Reference proteome</keyword>
<gene>
    <name evidence="9" type="ORF">PENPOL_c002G00325</name>
</gene>
<keyword evidence="2" id="KW-0808">Transferase</keyword>
<name>A0A1V6NYS0_PENPO</name>
<dbReference type="PROSITE" id="PS00444">
    <property type="entry name" value="POLYPRENYL_SYNTHASE_2"/>
    <property type="match status" value="1"/>
</dbReference>
<reference evidence="10" key="1">
    <citation type="journal article" date="2017" name="Nat. Microbiol.">
        <title>Global analysis of biosynthetic gene clusters reveals vast potential of secondary metabolite production in Penicillium species.</title>
        <authorList>
            <person name="Nielsen J.C."/>
            <person name="Grijseels S."/>
            <person name="Prigent S."/>
            <person name="Ji B."/>
            <person name="Dainat J."/>
            <person name="Nielsen K.F."/>
            <person name="Frisvad J.C."/>
            <person name="Workman M."/>
            <person name="Nielsen J."/>
        </authorList>
    </citation>
    <scope>NUCLEOTIDE SEQUENCE [LARGE SCALE GENOMIC DNA]</scope>
    <source>
        <strain evidence="10">IBT 4502</strain>
    </source>
</reference>
<dbReference type="GO" id="GO:0046165">
    <property type="term" value="P:alcohol biosynthetic process"/>
    <property type="evidence" value="ECO:0007669"/>
    <property type="project" value="UniProtKB-ARBA"/>
</dbReference>
<dbReference type="OrthoDB" id="6921389at2759"/>
<dbReference type="GO" id="GO:0016829">
    <property type="term" value="F:lyase activity"/>
    <property type="evidence" value="ECO:0007669"/>
    <property type="project" value="UniProtKB-KW"/>
</dbReference>
<keyword evidence="5" id="KW-0456">Lyase</keyword>
<evidence type="ECO:0000256" key="3">
    <source>
        <dbReference type="ARBA" id="ARBA00022723"/>
    </source>
</evidence>
<comment type="similarity">
    <text evidence="8">In the N-terminal section; belongs to the terpene synthase family.</text>
</comment>
<evidence type="ECO:0000256" key="5">
    <source>
        <dbReference type="ARBA" id="ARBA00023239"/>
    </source>
</evidence>
<evidence type="ECO:0000313" key="10">
    <source>
        <dbReference type="Proteomes" id="UP000191408"/>
    </source>
</evidence>
<dbReference type="Pfam" id="PF00348">
    <property type="entry name" value="polyprenyl_synt"/>
    <property type="match status" value="1"/>
</dbReference>
<dbReference type="InterPro" id="IPR008949">
    <property type="entry name" value="Isoprenoid_synthase_dom_sf"/>
</dbReference>
<dbReference type="GO" id="GO:0008299">
    <property type="term" value="P:isoprenoid biosynthetic process"/>
    <property type="evidence" value="ECO:0007669"/>
    <property type="project" value="InterPro"/>
</dbReference>
<accession>A0A1V6NYS0</accession>
<proteinExistence type="inferred from homology"/>
<dbReference type="InterPro" id="IPR000092">
    <property type="entry name" value="Polyprenyl_synt"/>
</dbReference>
<dbReference type="SUPFAM" id="SSF48576">
    <property type="entry name" value="Terpenoid synthases"/>
    <property type="match status" value="1"/>
</dbReference>
<evidence type="ECO:0000256" key="1">
    <source>
        <dbReference type="ARBA" id="ARBA00004721"/>
    </source>
</evidence>
<comment type="pathway">
    <text evidence="1">Secondary metabolite biosynthesis; terpenoid biosynthesis.</text>
</comment>
<comment type="caution">
    <text evidence="9">The sequence shown here is derived from an EMBL/GenBank/DDBJ whole genome shotgun (WGS) entry which is preliminary data.</text>
</comment>
<evidence type="ECO:0000256" key="2">
    <source>
        <dbReference type="ARBA" id="ARBA00022679"/>
    </source>
</evidence>
<comment type="similarity">
    <text evidence="7">In the C-terminal section; belongs to the FPP/GGPP synthase family.</text>
</comment>
<evidence type="ECO:0000256" key="7">
    <source>
        <dbReference type="ARBA" id="ARBA00038363"/>
    </source>
</evidence>
<keyword evidence="4" id="KW-0460">Magnesium</keyword>
<dbReference type="EMBL" id="MDYM01000002">
    <property type="protein sequence ID" value="OQD69888.1"/>
    <property type="molecule type" value="Genomic_DNA"/>
</dbReference>